<dbReference type="EMBL" id="VNKQ01000003">
    <property type="protein sequence ID" value="KAG0652081.1"/>
    <property type="molecule type" value="Genomic_DNA"/>
</dbReference>
<dbReference type="InterPro" id="IPR051604">
    <property type="entry name" value="Ergot_Alk_Oxidoreductase"/>
</dbReference>
<evidence type="ECO:0000259" key="5">
    <source>
        <dbReference type="Pfam" id="PF05368"/>
    </source>
</evidence>
<comment type="pathway">
    <text evidence="1">Alkaloid biosynthesis; ergot alkaloid biosynthesis.</text>
</comment>
<feature type="domain" description="NmrA-like" evidence="5">
    <location>
        <begin position="8"/>
        <end position="246"/>
    </location>
</feature>
<dbReference type="Proteomes" id="UP000785200">
    <property type="component" value="Unassembled WGS sequence"/>
</dbReference>
<dbReference type="Pfam" id="PF05368">
    <property type="entry name" value="NmrA"/>
    <property type="match status" value="1"/>
</dbReference>
<comment type="caution">
    <text evidence="6">The sequence shown here is derived from an EMBL/GenBank/DDBJ whole genome shotgun (WGS) entry which is preliminary data.</text>
</comment>
<evidence type="ECO:0000313" key="6">
    <source>
        <dbReference type="EMBL" id="KAG0652081.1"/>
    </source>
</evidence>
<evidence type="ECO:0000256" key="4">
    <source>
        <dbReference type="ARBA" id="ARBA00023002"/>
    </source>
</evidence>
<dbReference type="SUPFAM" id="SSF51735">
    <property type="entry name" value="NAD(P)-binding Rossmann-fold domains"/>
    <property type="match status" value="1"/>
</dbReference>
<keyword evidence="3" id="KW-0017">Alkaloid metabolism</keyword>
<evidence type="ECO:0000256" key="2">
    <source>
        <dbReference type="ARBA" id="ARBA00005372"/>
    </source>
</evidence>
<proteinExistence type="inferred from homology"/>
<dbReference type="InterPro" id="IPR036291">
    <property type="entry name" value="NAD(P)-bd_dom_sf"/>
</dbReference>
<comment type="similarity">
    <text evidence="2">Belongs to the fgaFS/easG family.</text>
</comment>
<gene>
    <name evidence="6" type="ORF">D0Z07_1448</name>
</gene>
<dbReference type="PANTHER" id="PTHR43162">
    <property type="match status" value="1"/>
</dbReference>
<dbReference type="GO" id="GO:0009820">
    <property type="term" value="P:alkaloid metabolic process"/>
    <property type="evidence" value="ECO:0007669"/>
    <property type="project" value="UniProtKB-KW"/>
</dbReference>
<dbReference type="NCBIfam" id="TIGR03649">
    <property type="entry name" value="ergot_EASG"/>
    <property type="match status" value="1"/>
</dbReference>
<dbReference type="AlphaFoldDB" id="A0A9P7B0D4"/>
<dbReference type="PANTHER" id="PTHR43162:SF1">
    <property type="entry name" value="PRESTALK A DIFFERENTIATION PROTEIN A"/>
    <property type="match status" value="1"/>
</dbReference>
<reference evidence="6" key="1">
    <citation type="submission" date="2019-07" db="EMBL/GenBank/DDBJ databases">
        <title>Hyphodiscus hymeniophilus genome sequencing and assembly.</title>
        <authorList>
            <person name="Kramer G."/>
            <person name="Nodwell J."/>
        </authorList>
    </citation>
    <scope>NUCLEOTIDE SEQUENCE</scope>
    <source>
        <strain evidence="6">ATCC 34498</strain>
    </source>
</reference>
<evidence type="ECO:0000313" key="7">
    <source>
        <dbReference type="Proteomes" id="UP000785200"/>
    </source>
</evidence>
<evidence type="ECO:0000256" key="3">
    <source>
        <dbReference type="ARBA" id="ARBA00022589"/>
    </source>
</evidence>
<dbReference type="GO" id="GO:0016491">
    <property type="term" value="F:oxidoreductase activity"/>
    <property type="evidence" value="ECO:0007669"/>
    <property type="project" value="UniProtKB-KW"/>
</dbReference>
<dbReference type="InterPro" id="IPR008030">
    <property type="entry name" value="NmrA-like"/>
</dbReference>
<keyword evidence="7" id="KW-1185">Reference proteome</keyword>
<sequence length="304" mass="33455">MSIPSQWTVLLLGGTGKVSSRIAPLLAANGYTTLMASRSGTMKSFLPNCHGVKFDWFDQSTWTSLFTSTPNISAIFLVAPPVLDCVPIMKSFIELAITHHVKRLVLLSASLMEVGDGPSFGEISGYVARFGVEYTVLRPTWFMENFSEMQHLPTISDQDMIVTTTGEGKVPFVSAEDIAECAFRALTDAKSHDTDHLILGPELLSYDQIAEIFTKALGRKITHVKITEDESIAALKQYGVAADYAQMLADLDTAIREGKEKRLNDVVLKVTGHNPKKFEAYLEDCMARGAWNKTSIKESVGVRV</sequence>
<dbReference type="Gene3D" id="3.90.25.10">
    <property type="entry name" value="UDP-galactose 4-epimerase, domain 1"/>
    <property type="match status" value="1"/>
</dbReference>
<protein>
    <submittedName>
        <fullName evidence="6">Agroclavine dehydrogenase</fullName>
    </submittedName>
</protein>
<dbReference type="Gene3D" id="3.40.50.720">
    <property type="entry name" value="NAD(P)-binding Rossmann-like Domain"/>
    <property type="match status" value="1"/>
</dbReference>
<accession>A0A9P7B0D4</accession>
<dbReference type="InterPro" id="IPR019901">
    <property type="entry name" value="Ergot_alkaloid_biosynthesis"/>
</dbReference>
<name>A0A9P7B0D4_9HELO</name>
<keyword evidence="4" id="KW-0560">Oxidoreductase</keyword>
<dbReference type="OrthoDB" id="9997102at2759"/>
<evidence type="ECO:0000256" key="1">
    <source>
        <dbReference type="ARBA" id="ARBA00005107"/>
    </source>
</evidence>
<organism evidence="6 7">
    <name type="scientific">Hyphodiscus hymeniophilus</name>
    <dbReference type="NCBI Taxonomy" id="353542"/>
    <lineage>
        <taxon>Eukaryota</taxon>
        <taxon>Fungi</taxon>
        <taxon>Dikarya</taxon>
        <taxon>Ascomycota</taxon>
        <taxon>Pezizomycotina</taxon>
        <taxon>Leotiomycetes</taxon>
        <taxon>Helotiales</taxon>
        <taxon>Hyphodiscaceae</taxon>
        <taxon>Hyphodiscus</taxon>
    </lineage>
</organism>